<comment type="subcellular location">
    <subcellularLocation>
        <location evidence="1">Cell outer membrane</location>
    </subcellularLocation>
</comment>
<sequence length="430" mass="46308">MTELHRMKSSVTCCVFGALLAAAAAGSAAPLELSVTDSVSLALKNNPAITVAEQEREKSRWGVEEAKTGQSVSAGFSHAATRARPDPSKSNAGVNTNFDNKISLVYPLYTGGKTEGLIDQAKVNLKITDLGVKKAQQQVRLDATTAYFKLLQTRNLMELNRESVDRLAAHLANVKMQHQAGTVAKTDVLRSEVELADAEQNLIRAENNHQLALASLNHVLGLSLDTEIVVKEVLRYETAAVVLAECVEYALKHRPEVGQAKASVTAAGQSVNIAASGYRPSVTATAATGWNDEDFPGLHNHNWSIGITANYSIFDSGLTKSKVKQADAAVAAASAQERNTRDSVELEVRQAYLNLKEAEKRIVTSKVAVGKAEEDYQIAQVRYHSGVGTNLDVIDAQLALTQAKTNHVQALYDHKVSRAQLDRAMGVAVN</sequence>
<evidence type="ECO:0000256" key="4">
    <source>
        <dbReference type="ARBA" id="ARBA00022452"/>
    </source>
</evidence>
<dbReference type="GO" id="GO:0015562">
    <property type="term" value="F:efflux transmembrane transporter activity"/>
    <property type="evidence" value="ECO:0007669"/>
    <property type="project" value="InterPro"/>
</dbReference>
<evidence type="ECO:0000256" key="5">
    <source>
        <dbReference type="ARBA" id="ARBA00022692"/>
    </source>
</evidence>
<evidence type="ECO:0000256" key="8">
    <source>
        <dbReference type="SAM" id="Coils"/>
    </source>
</evidence>
<accession>A0A154BLJ8</accession>
<dbReference type="Proteomes" id="UP000076268">
    <property type="component" value="Unassembled WGS sequence"/>
</dbReference>
<feature type="coiled-coil region" evidence="8">
    <location>
        <begin position="341"/>
        <end position="375"/>
    </location>
</feature>
<dbReference type="SUPFAM" id="SSF56954">
    <property type="entry name" value="Outer membrane efflux proteins (OEP)"/>
    <property type="match status" value="1"/>
</dbReference>
<feature type="coiled-coil region" evidence="8">
    <location>
        <begin position="188"/>
        <end position="215"/>
    </location>
</feature>
<comment type="caution">
    <text evidence="11">The sequence shown here is derived from an EMBL/GenBank/DDBJ whole genome shotgun (WGS) entry which is preliminary data.</text>
</comment>
<dbReference type="Gene3D" id="1.20.1600.10">
    <property type="entry name" value="Outer membrane efflux proteins (OEP)"/>
    <property type="match status" value="1"/>
</dbReference>
<comment type="similarity">
    <text evidence="2">Belongs to the outer membrane factor (OMF) (TC 1.B.17) family.</text>
</comment>
<proteinExistence type="inferred from homology"/>
<organism evidence="11 12">
    <name type="scientific">Anaerosporomusa subterranea</name>
    <dbReference type="NCBI Taxonomy" id="1794912"/>
    <lineage>
        <taxon>Bacteria</taxon>
        <taxon>Bacillati</taxon>
        <taxon>Bacillota</taxon>
        <taxon>Negativicutes</taxon>
        <taxon>Acetonemataceae</taxon>
        <taxon>Anaerosporomusa</taxon>
    </lineage>
</organism>
<evidence type="ECO:0000256" key="10">
    <source>
        <dbReference type="SAM" id="SignalP"/>
    </source>
</evidence>
<evidence type="ECO:0000256" key="6">
    <source>
        <dbReference type="ARBA" id="ARBA00023136"/>
    </source>
</evidence>
<evidence type="ECO:0000256" key="9">
    <source>
        <dbReference type="SAM" id="MobiDB-lite"/>
    </source>
</evidence>
<evidence type="ECO:0000256" key="2">
    <source>
        <dbReference type="ARBA" id="ARBA00007613"/>
    </source>
</evidence>
<dbReference type="InterPro" id="IPR003423">
    <property type="entry name" value="OMP_efflux"/>
</dbReference>
<keyword evidence="10" id="KW-0732">Signal</keyword>
<feature type="chain" id="PRO_5038705944" evidence="10">
    <location>
        <begin position="25"/>
        <end position="430"/>
    </location>
</feature>
<evidence type="ECO:0000256" key="7">
    <source>
        <dbReference type="ARBA" id="ARBA00023237"/>
    </source>
</evidence>
<evidence type="ECO:0000313" key="11">
    <source>
        <dbReference type="EMBL" id="KYZ74853.1"/>
    </source>
</evidence>
<dbReference type="InterPro" id="IPR028351">
    <property type="entry name" value="CyaE"/>
</dbReference>
<dbReference type="GO" id="GO:1990281">
    <property type="term" value="C:efflux pump complex"/>
    <property type="evidence" value="ECO:0007669"/>
    <property type="project" value="TreeGrafter"/>
</dbReference>
<dbReference type="PANTHER" id="PTHR30026:SF20">
    <property type="entry name" value="OUTER MEMBRANE PROTEIN TOLC"/>
    <property type="match status" value="1"/>
</dbReference>
<dbReference type="EMBL" id="LSGP01000026">
    <property type="protein sequence ID" value="KYZ74853.1"/>
    <property type="molecule type" value="Genomic_DNA"/>
</dbReference>
<keyword evidence="4" id="KW-1134">Transmembrane beta strand</keyword>
<dbReference type="RefSeq" id="WP_066245263.1">
    <property type="nucleotide sequence ID" value="NZ_LSGP01000026.1"/>
</dbReference>
<dbReference type="PANTHER" id="PTHR30026">
    <property type="entry name" value="OUTER MEMBRANE PROTEIN TOLC"/>
    <property type="match status" value="1"/>
</dbReference>
<protein>
    <submittedName>
        <fullName evidence="11">Transporter</fullName>
    </submittedName>
</protein>
<gene>
    <name evidence="11" type="ORF">AXX12_14815</name>
</gene>
<feature type="region of interest" description="Disordered" evidence="9">
    <location>
        <begin position="70"/>
        <end position="94"/>
    </location>
</feature>
<dbReference type="GO" id="GO:0009279">
    <property type="term" value="C:cell outer membrane"/>
    <property type="evidence" value="ECO:0007669"/>
    <property type="project" value="UniProtKB-SubCell"/>
</dbReference>
<dbReference type="GO" id="GO:0015288">
    <property type="term" value="F:porin activity"/>
    <property type="evidence" value="ECO:0007669"/>
    <property type="project" value="TreeGrafter"/>
</dbReference>
<dbReference type="Pfam" id="PF02321">
    <property type="entry name" value="OEP"/>
    <property type="match status" value="2"/>
</dbReference>
<dbReference type="AlphaFoldDB" id="A0A154BLJ8"/>
<reference evidence="11 12" key="1">
    <citation type="submission" date="2016-02" db="EMBL/GenBank/DDBJ databases">
        <title>Anaerosporomusa subterraneum gen. nov., sp. nov., a spore-forming obligate anaerobe isolated from saprolite.</title>
        <authorList>
            <person name="Choi J.K."/>
            <person name="Shah M."/>
            <person name="Yee N."/>
        </authorList>
    </citation>
    <scope>NUCLEOTIDE SEQUENCE [LARGE SCALE GENOMIC DNA]</scope>
    <source>
        <strain evidence="11 12">RU4</strain>
    </source>
</reference>
<dbReference type="OrthoDB" id="6395775at2"/>
<feature type="signal peptide" evidence="10">
    <location>
        <begin position="1"/>
        <end position="24"/>
    </location>
</feature>
<dbReference type="PIRSF" id="PIRSF001892">
    <property type="entry name" value="CyaE"/>
    <property type="match status" value="1"/>
</dbReference>
<keyword evidence="6" id="KW-0472">Membrane</keyword>
<evidence type="ECO:0000256" key="3">
    <source>
        <dbReference type="ARBA" id="ARBA00022448"/>
    </source>
</evidence>
<keyword evidence="8" id="KW-0175">Coiled coil</keyword>
<keyword evidence="7" id="KW-0998">Cell outer membrane</keyword>
<keyword evidence="5" id="KW-0812">Transmembrane</keyword>
<name>A0A154BLJ8_ANASB</name>
<dbReference type="STRING" id="1794912.AXX12_14815"/>
<dbReference type="InterPro" id="IPR051906">
    <property type="entry name" value="TolC-like"/>
</dbReference>
<evidence type="ECO:0000256" key="1">
    <source>
        <dbReference type="ARBA" id="ARBA00004442"/>
    </source>
</evidence>
<evidence type="ECO:0000313" key="12">
    <source>
        <dbReference type="Proteomes" id="UP000076268"/>
    </source>
</evidence>
<keyword evidence="3" id="KW-0813">Transport</keyword>
<keyword evidence="12" id="KW-1185">Reference proteome</keyword>